<dbReference type="EMBL" id="BAABDH010000003">
    <property type="protein sequence ID" value="GAA3919806.1"/>
    <property type="molecule type" value="Genomic_DNA"/>
</dbReference>
<keyword evidence="1" id="KW-0001">2Fe-2S</keyword>
<dbReference type="Gene3D" id="2.102.10.10">
    <property type="entry name" value="Rieske [2Fe-2S] iron-sulphur domain"/>
    <property type="match status" value="1"/>
</dbReference>
<sequence length="142" mass="15242">MRAVAVLFALASQLALASCGSSGPDNAPQIPLTSFSTPINLTNQEYAELRRDNGSAYVKGGVRGLIVVRQNSSTYHAFERNCPYRANDTCARVKIDPSLLFLKDACCGSQFDLQGRVQGGPTVLPLRQYSTSLSGSILTITN</sequence>
<accession>A0ABP7MFN0</accession>
<protein>
    <recommendedName>
        <fullName evidence="6">Rieske domain-containing protein</fullName>
    </recommendedName>
</protein>
<evidence type="ECO:0000256" key="3">
    <source>
        <dbReference type="ARBA" id="ARBA00023004"/>
    </source>
</evidence>
<dbReference type="SUPFAM" id="SSF50022">
    <property type="entry name" value="ISP domain"/>
    <property type="match status" value="1"/>
</dbReference>
<dbReference type="PROSITE" id="PS51257">
    <property type="entry name" value="PROKAR_LIPOPROTEIN"/>
    <property type="match status" value="1"/>
</dbReference>
<comment type="caution">
    <text evidence="7">The sequence shown here is derived from an EMBL/GenBank/DDBJ whole genome shotgun (WGS) entry which is preliminary data.</text>
</comment>
<keyword evidence="4" id="KW-0411">Iron-sulfur</keyword>
<evidence type="ECO:0000313" key="7">
    <source>
        <dbReference type="EMBL" id="GAA3919806.1"/>
    </source>
</evidence>
<keyword evidence="5" id="KW-0732">Signal</keyword>
<name>A0ABP7MFN0_9BACT</name>
<feature type="signal peptide" evidence="5">
    <location>
        <begin position="1"/>
        <end position="17"/>
    </location>
</feature>
<feature type="chain" id="PRO_5046416362" description="Rieske domain-containing protein" evidence="5">
    <location>
        <begin position="18"/>
        <end position="142"/>
    </location>
</feature>
<feature type="domain" description="Rieske" evidence="6">
    <location>
        <begin position="63"/>
        <end position="140"/>
    </location>
</feature>
<evidence type="ECO:0000256" key="1">
    <source>
        <dbReference type="ARBA" id="ARBA00022714"/>
    </source>
</evidence>
<evidence type="ECO:0000256" key="5">
    <source>
        <dbReference type="SAM" id="SignalP"/>
    </source>
</evidence>
<organism evidence="7 8">
    <name type="scientific">Hymenobacter algoricola</name>
    <dbReference type="NCBI Taxonomy" id="486267"/>
    <lineage>
        <taxon>Bacteria</taxon>
        <taxon>Pseudomonadati</taxon>
        <taxon>Bacteroidota</taxon>
        <taxon>Cytophagia</taxon>
        <taxon>Cytophagales</taxon>
        <taxon>Hymenobacteraceae</taxon>
        <taxon>Hymenobacter</taxon>
    </lineage>
</organism>
<reference evidence="8" key="1">
    <citation type="journal article" date="2019" name="Int. J. Syst. Evol. Microbiol.">
        <title>The Global Catalogue of Microorganisms (GCM) 10K type strain sequencing project: providing services to taxonomists for standard genome sequencing and annotation.</title>
        <authorList>
            <consortium name="The Broad Institute Genomics Platform"/>
            <consortium name="The Broad Institute Genome Sequencing Center for Infectious Disease"/>
            <person name="Wu L."/>
            <person name="Ma J."/>
        </authorList>
    </citation>
    <scope>NUCLEOTIDE SEQUENCE [LARGE SCALE GENOMIC DNA]</scope>
    <source>
        <strain evidence="8">JCM 17214</strain>
    </source>
</reference>
<evidence type="ECO:0000256" key="4">
    <source>
        <dbReference type="ARBA" id="ARBA00023014"/>
    </source>
</evidence>
<gene>
    <name evidence="7" type="ORF">GCM10022406_02820</name>
</gene>
<evidence type="ECO:0000313" key="8">
    <source>
        <dbReference type="Proteomes" id="UP001499909"/>
    </source>
</evidence>
<dbReference type="Proteomes" id="UP001499909">
    <property type="component" value="Unassembled WGS sequence"/>
</dbReference>
<proteinExistence type="predicted"/>
<keyword evidence="3" id="KW-0408">Iron</keyword>
<dbReference type="PROSITE" id="PS51296">
    <property type="entry name" value="RIESKE"/>
    <property type="match status" value="1"/>
</dbReference>
<evidence type="ECO:0000256" key="2">
    <source>
        <dbReference type="ARBA" id="ARBA00022723"/>
    </source>
</evidence>
<keyword evidence="8" id="KW-1185">Reference proteome</keyword>
<dbReference type="InterPro" id="IPR036922">
    <property type="entry name" value="Rieske_2Fe-2S_sf"/>
</dbReference>
<dbReference type="InterPro" id="IPR017941">
    <property type="entry name" value="Rieske_2Fe-2S"/>
</dbReference>
<keyword evidence="2" id="KW-0479">Metal-binding</keyword>
<evidence type="ECO:0000259" key="6">
    <source>
        <dbReference type="PROSITE" id="PS51296"/>
    </source>
</evidence>